<sequence length="364" mass="40345">MRGMPSDQTRCRTVTSRPHRRQRFPRPAGSATKSGCRCRETPTTLLSMQVHMPDLSPWGVDASDAQARRPARGTNNDVRIIDVRTGRFVWRRYDNLSVEQVRTEHLLLEWLNARELPFQLPRPLRTLDGTTVLTLTDGRAVALQTLIHGRNPDDSDREALLTATGFTTLLRALAEAPQQLAPSDWMETRLRDIHGGVDDLDDVLGRLSRYGADVRWLRETLAREDDVSCALRALPQQIVHGDIGRSNALTDGARITGLLDFEIAGWDARISDVGTALLSLGGDPATAEGRASIRTLMQQFTTMLDLSSEELEVVPEVVRQRLAGSVIWGAGRWLRSRQGTIDEVVDRLHAGAAHVGHLSAYTAS</sequence>
<dbReference type="EMBL" id="RJJQ01000003">
    <property type="protein sequence ID" value="RNI24378.1"/>
    <property type="molecule type" value="Genomic_DNA"/>
</dbReference>
<dbReference type="PANTHER" id="PTHR21064">
    <property type="entry name" value="AMINOGLYCOSIDE PHOSPHOTRANSFERASE DOMAIN-CONTAINING PROTEIN-RELATED"/>
    <property type="match status" value="1"/>
</dbReference>
<evidence type="ECO:0000256" key="2">
    <source>
        <dbReference type="SAM" id="MobiDB-lite"/>
    </source>
</evidence>
<gene>
    <name evidence="4" type="ORF">EFY87_05310</name>
</gene>
<dbReference type="Gene3D" id="3.30.200.20">
    <property type="entry name" value="Phosphorylase Kinase, domain 1"/>
    <property type="match status" value="1"/>
</dbReference>
<dbReference type="Proteomes" id="UP000271678">
    <property type="component" value="Unassembled WGS sequence"/>
</dbReference>
<evidence type="ECO:0000259" key="3">
    <source>
        <dbReference type="Pfam" id="PF01636"/>
    </source>
</evidence>
<accession>A0A3M9MI89</accession>
<dbReference type="AlphaFoldDB" id="A0A3M9MI89"/>
<dbReference type="PANTHER" id="PTHR21064:SF6">
    <property type="entry name" value="AMINOGLYCOSIDE PHOSPHOTRANSFERASE DOMAIN-CONTAINING PROTEIN"/>
    <property type="match status" value="1"/>
</dbReference>
<dbReference type="Gene3D" id="3.90.1200.10">
    <property type="match status" value="1"/>
</dbReference>
<keyword evidence="5" id="KW-1185">Reference proteome</keyword>
<dbReference type="InterPro" id="IPR011009">
    <property type="entry name" value="Kinase-like_dom_sf"/>
</dbReference>
<organism evidence="4 5">
    <name type="scientific">Flexivirga caeni</name>
    <dbReference type="NCBI Taxonomy" id="2294115"/>
    <lineage>
        <taxon>Bacteria</taxon>
        <taxon>Bacillati</taxon>
        <taxon>Actinomycetota</taxon>
        <taxon>Actinomycetes</taxon>
        <taxon>Micrococcales</taxon>
        <taxon>Dermacoccaceae</taxon>
        <taxon>Flexivirga</taxon>
    </lineage>
</organism>
<name>A0A3M9MI89_9MICO</name>
<feature type="compositionally biased region" description="Polar residues" evidence="2">
    <location>
        <begin position="1"/>
        <end position="16"/>
    </location>
</feature>
<evidence type="ECO:0000313" key="4">
    <source>
        <dbReference type="EMBL" id="RNI24378.1"/>
    </source>
</evidence>
<dbReference type="InterPro" id="IPR002575">
    <property type="entry name" value="Aminoglycoside_PTrfase"/>
</dbReference>
<evidence type="ECO:0000313" key="5">
    <source>
        <dbReference type="Proteomes" id="UP000271678"/>
    </source>
</evidence>
<proteinExistence type="inferred from homology"/>
<dbReference type="Pfam" id="PF01636">
    <property type="entry name" value="APH"/>
    <property type="match status" value="1"/>
</dbReference>
<comment type="caution">
    <text evidence="4">The sequence shown here is derived from an EMBL/GenBank/DDBJ whole genome shotgun (WGS) entry which is preliminary data.</text>
</comment>
<dbReference type="GO" id="GO:0019202">
    <property type="term" value="F:amino acid kinase activity"/>
    <property type="evidence" value="ECO:0007669"/>
    <property type="project" value="TreeGrafter"/>
</dbReference>
<comment type="similarity">
    <text evidence="1">Belongs to the pseudomonas-type ThrB family.</text>
</comment>
<dbReference type="SUPFAM" id="SSF56112">
    <property type="entry name" value="Protein kinase-like (PK-like)"/>
    <property type="match status" value="1"/>
</dbReference>
<reference evidence="4 5" key="1">
    <citation type="submission" date="2018-11" db="EMBL/GenBank/DDBJ databases">
        <title>Draft genome of Simplicispira Flexivirga sp. BO-16.</title>
        <authorList>
            <person name="Im W.T."/>
        </authorList>
    </citation>
    <scope>NUCLEOTIDE SEQUENCE [LARGE SCALE GENOMIC DNA]</scope>
    <source>
        <strain evidence="4 5">BO-16</strain>
    </source>
</reference>
<protein>
    <recommendedName>
        <fullName evidence="3">Aminoglycoside phosphotransferase domain-containing protein</fullName>
    </recommendedName>
</protein>
<feature type="region of interest" description="Disordered" evidence="2">
    <location>
        <begin position="1"/>
        <end position="39"/>
    </location>
</feature>
<dbReference type="InterPro" id="IPR050249">
    <property type="entry name" value="Pseudomonas-type_ThrB"/>
</dbReference>
<feature type="domain" description="Aminoglycoside phosphotransferase" evidence="3">
    <location>
        <begin position="68"/>
        <end position="288"/>
    </location>
</feature>
<evidence type="ECO:0000256" key="1">
    <source>
        <dbReference type="ARBA" id="ARBA00038240"/>
    </source>
</evidence>